<comment type="caution">
    <text evidence="2">The sequence shown here is derived from an EMBL/GenBank/DDBJ whole genome shotgun (WGS) entry which is preliminary data.</text>
</comment>
<dbReference type="Proteomes" id="UP001373159">
    <property type="component" value="Unassembled WGS sequence"/>
</dbReference>
<feature type="region of interest" description="Disordered" evidence="1">
    <location>
        <begin position="261"/>
        <end position="296"/>
    </location>
</feature>
<reference evidence="2 3" key="1">
    <citation type="submission" date="2024-02" db="EMBL/GenBank/DDBJ databases">
        <title>Bifidobacterium honeyensis sp. nov., isolated from the comb honey.</title>
        <authorList>
            <person name="Liu W."/>
            <person name="Li Y."/>
        </authorList>
    </citation>
    <scope>NUCLEOTIDE SEQUENCE [LARGE SCALE GENOMIC DNA]</scope>
    <source>
        <strain evidence="2 3">IMAU50988</strain>
    </source>
</reference>
<sequence length="296" mass="31752">MNYVLDQGEVVRMAARVSVVKAARQGAGLVGLWPLDDAKQLDNDAKYGETLQVRMTRSLARVMTDEDVTIPDAEFVYEGAQDIPGRPQSLVDALLAANEAYEGMSGFGESGDADLVTHAATALGTVWSQEEAGAARLVLAQVDRALCPQGPLEPTSDPSVFATRLASICTAFAALMKAVGCGREHVEAVLPLVLVLNGLCERSGLPPLFMTDEQIVGLAGLADGGGKSSDSQADALADYICPLAGQEWDRHRQDILWDPEEAKRKAKEDDERKSREALNAKFAHVPEDPDKPPVEL</sequence>
<gene>
    <name evidence="2" type="ORF">V8P97_06455</name>
</gene>
<name>A0ABU8ZQF4_9BIFI</name>
<dbReference type="RefSeq" id="WP_340469810.1">
    <property type="nucleotide sequence ID" value="NZ_JBANBB010000002.1"/>
</dbReference>
<evidence type="ECO:0000256" key="1">
    <source>
        <dbReference type="SAM" id="MobiDB-lite"/>
    </source>
</evidence>
<evidence type="ECO:0000313" key="2">
    <source>
        <dbReference type="EMBL" id="MEK0307098.1"/>
    </source>
</evidence>
<evidence type="ECO:0000313" key="3">
    <source>
        <dbReference type="Proteomes" id="UP001373159"/>
    </source>
</evidence>
<proteinExistence type="predicted"/>
<keyword evidence="3" id="KW-1185">Reference proteome</keyword>
<dbReference type="EMBL" id="JBANBB010000002">
    <property type="protein sequence ID" value="MEK0307098.1"/>
    <property type="molecule type" value="Genomic_DNA"/>
</dbReference>
<organism evidence="2 3">
    <name type="scientific">Bifidobacterium favimelis</name>
    <dbReference type="NCBI Taxonomy" id="3122979"/>
    <lineage>
        <taxon>Bacteria</taxon>
        <taxon>Bacillati</taxon>
        <taxon>Actinomycetota</taxon>
        <taxon>Actinomycetes</taxon>
        <taxon>Bifidobacteriales</taxon>
        <taxon>Bifidobacteriaceae</taxon>
        <taxon>Bifidobacterium</taxon>
    </lineage>
</organism>
<accession>A0ABU8ZQF4</accession>
<protein>
    <submittedName>
        <fullName evidence="2">Uncharacterized protein</fullName>
    </submittedName>
</protein>